<evidence type="ECO:0000313" key="3">
    <source>
        <dbReference type="EMBL" id="EKU94174.1"/>
    </source>
</evidence>
<dbReference type="STRING" id="883081.HMPREF9698_00206"/>
<dbReference type="EMBL" id="AGXA01000004">
    <property type="protein sequence ID" value="EKU94174.1"/>
    <property type="molecule type" value="Genomic_DNA"/>
</dbReference>
<dbReference type="InterPro" id="IPR010994">
    <property type="entry name" value="RuvA_2-like"/>
</dbReference>
<comment type="caution">
    <text evidence="3">The sequence shown here is derived from an EMBL/GenBank/DDBJ whole genome shotgun (WGS) entry which is preliminary data.</text>
</comment>
<dbReference type="InterPro" id="IPR004509">
    <property type="entry name" value="Competence_ComEA_HhH"/>
</dbReference>
<dbReference type="Pfam" id="PF10531">
    <property type="entry name" value="SLBB"/>
    <property type="match status" value="1"/>
</dbReference>
<organism evidence="3 4">
    <name type="scientific">Alloiococcus otitis ATCC 51267</name>
    <dbReference type="NCBI Taxonomy" id="883081"/>
    <lineage>
        <taxon>Bacteria</taxon>
        <taxon>Bacillati</taxon>
        <taxon>Bacillota</taxon>
        <taxon>Bacilli</taxon>
        <taxon>Lactobacillales</taxon>
        <taxon>Carnobacteriaceae</taxon>
        <taxon>Alloiococcus</taxon>
    </lineage>
</organism>
<dbReference type="GO" id="GO:0006281">
    <property type="term" value="P:DNA repair"/>
    <property type="evidence" value="ECO:0007669"/>
    <property type="project" value="InterPro"/>
</dbReference>
<dbReference type="HOGENOM" id="CLU_052011_1_2_9"/>
<dbReference type="Gene3D" id="1.10.150.280">
    <property type="entry name" value="AF1531-like domain"/>
    <property type="match status" value="1"/>
</dbReference>
<protein>
    <submittedName>
        <fullName evidence="3">ComEA protein</fullName>
    </submittedName>
</protein>
<dbReference type="GO" id="GO:0003677">
    <property type="term" value="F:DNA binding"/>
    <property type="evidence" value="ECO:0007669"/>
    <property type="project" value="InterPro"/>
</dbReference>
<dbReference type="Proteomes" id="UP000009875">
    <property type="component" value="Unassembled WGS sequence"/>
</dbReference>
<keyword evidence="1" id="KW-0472">Membrane</keyword>
<dbReference type="OrthoDB" id="9790239at2"/>
<name>K9EAB2_9LACT</name>
<dbReference type="InterPro" id="IPR019554">
    <property type="entry name" value="Soluble_ligand-bd"/>
</dbReference>
<sequence>MEKVKEFWQDYWQIILAVLVLSFMTLFFLLNQVKGQDQEEESFASLVEGKEEMGDELDQEDLEEVAEEEPGWIMVDIKGHVKYPGVYEVLADSRIQDVVELAGGLSPEANPLTFNLAQKVRDEMVIYIGGPDDPEVTSQAFETSEEGESLVVNLNEASKEELMQLNSIGPAKADNIIQYREDHGGFKTIEELKNVSGIGDKTFENLKDNLSI</sequence>
<dbReference type="PATRIC" id="fig|883081.3.peg.207"/>
<dbReference type="PANTHER" id="PTHR21180">
    <property type="entry name" value="ENDONUCLEASE/EXONUCLEASE/PHOSPHATASE FAMILY DOMAIN-CONTAINING PROTEIN 1"/>
    <property type="match status" value="1"/>
</dbReference>
<feature type="domain" description="Helix-hairpin-helix DNA-binding motif class 1" evidence="2">
    <location>
        <begin position="160"/>
        <end position="179"/>
    </location>
</feature>
<feature type="domain" description="Helix-hairpin-helix DNA-binding motif class 1" evidence="2">
    <location>
        <begin position="190"/>
        <end position="209"/>
    </location>
</feature>
<dbReference type="GO" id="GO:0015628">
    <property type="term" value="P:protein secretion by the type II secretion system"/>
    <property type="evidence" value="ECO:0007669"/>
    <property type="project" value="TreeGrafter"/>
</dbReference>
<keyword evidence="4" id="KW-1185">Reference proteome</keyword>
<dbReference type="SMART" id="SM00278">
    <property type="entry name" value="HhH1"/>
    <property type="match status" value="2"/>
</dbReference>
<keyword evidence="1" id="KW-0812">Transmembrane</keyword>
<dbReference type="GO" id="GO:0015627">
    <property type="term" value="C:type II protein secretion system complex"/>
    <property type="evidence" value="ECO:0007669"/>
    <property type="project" value="TreeGrafter"/>
</dbReference>
<evidence type="ECO:0000259" key="2">
    <source>
        <dbReference type="SMART" id="SM00278"/>
    </source>
</evidence>
<dbReference type="NCBIfam" id="TIGR00426">
    <property type="entry name" value="competence protein ComEA helix-hairpin-helix repeat region"/>
    <property type="match status" value="1"/>
</dbReference>
<dbReference type="InterPro" id="IPR051675">
    <property type="entry name" value="Endo/Exo/Phosphatase_dom_1"/>
</dbReference>
<proteinExistence type="predicted"/>
<dbReference type="Pfam" id="PF12836">
    <property type="entry name" value="HHH_3"/>
    <property type="match status" value="1"/>
</dbReference>
<gene>
    <name evidence="3" type="ORF">HMPREF9698_00206</name>
</gene>
<keyword evidence="1" id="KW-1133">Transmembrane helix</keyword>
<dbReference type="RefSeq" id="WP_003776447.1">
    <property type="nucleotide sequence ID" value="NZ_JH992957.1"/>
</dbReference>
<dbReference type="PANTHER" id="PTHR21180:SF32">
    <property type="entry name" value="ENDONUCLEASE_EXONUCLEASE_PHOSPHATASE FAMILY DOMAIN-CONTAINING PROTEIN 1"/>
    <property type="match status" value="1"/>
</dbReference>
<dbReference type="SUPFAM" id="SSF47781">
    <property type="entry name" value="RuvA domain 2-like"/>
    <property type="match status" value="1"/>
</dbReference>
<accession>K9EAB2</accession>
<dbReference type="AlphaFoldDB" id="K9EAB2"/>
<reference evidence="3 4" key="1">
    <citation type="submission" date="2012-09" db="EMBL/GenBank/DDBJ databases">
        <title>The Genome Sequence of Alloiococcus otitis ATCC 51267.</title>
        <authorList>
            <consortium name="The Broad Institute Genome Sequencing Platform"/>
            <person name="Earl A."/>
            <person name="Ward D."/>
            <person name="Feldgarden M."/>
            <person name="Gevers D."/>
            <person name="Huys G."/>
            <person name="Walker B."/>
            <person name="Young S.K."/>
            <person name="Zeng Q."/>
            <person name="Gargeya S."/>
            <person name="Fitzgerald M."/>
            <person name="Haas B."/>
            <person name="Abouelleil A."/>
            <person name="Alvarado L."/>
            <person name="Arachchi H.M."/>
            <person name="Berlin A.M."/>
            <person name="Chapman S.B."/>
            <person name="Goldberg J."/>
            <person name="Griggs A."/>
            <person name="Gujja S."/>
            <person name="Hansen M."/>
            <person name="Howarth C."/>
            <person name="Imamovic A."/>
            <person name="Larimer J."/>
            <person name="McCowen C."/>
            <person name="Montmayeur A."/>
            <person name="Murphy C."/>
            <person name="Neiman D."/>
            <person name="Pearson M."/>
            <person name="Priest M."/>
            <person name="Roberts A."/>
            <person name="Saif S."/>
            <person name="Shea T."/>
            <person name="Sisk P."/>
            <person name="Sykes S."/>
            <person name="Wortman J."/>
            <person name="Nusbaum C."/>
            <person name="Birren B."/>
        </authorList>
    </citation>
    <scope>NUCLEOTIDE SEQUENCE [LARGE SCALE GENOMIC DNA]</scope>
    <source>
        <strain evidence="3 4">ATCC 51267</strain>
    </source>
</reference>
<evidence type="ECO:0000256" key="1">
    <source>
        <dbReference type="SAM" id="Phobius"/>
    </source>
</evidence>
<evidence type="ECO:0000313" key="4">
    <source>
        <dbReference type="Proteomes" id="UP000009875"/>
    </source>
</evidence>
<dbReference type="eggNOG" id="COG1555">
    <property type="taxonomic scope" value="Bacteria"/>
</dbReference>
<feature type="transmembrane region" description="Helical" evidence="1">
    <location>
        <begin position="12"/>
        <end position="30"/>
    </location>
</feature>
<dbReference type="InterPro" id="IPR003583">
    <property type="entry name" value="Hlx-hairpin-Hlx_DNA-bd_motif"/>
</dbReference>